<dbReference type="AlphaFoldDB" id="A0A8J4YM93"/>
<evidence type="ECO:0000313" key="2">
    <source>
        <dbReference type="Proteomes" id="UP000770661"/>
    </source>
</evidence>
<proteinExistence type="predicted"/>
<dbReference type="Proteomes" id="UP000770661">
    <property type="component" value="Unassembled WGS sequence"/>
</dbReference>
<keyword evidence="2" id="KW-1185">Reference proteome</keyword>
<evidence type="ECO:0000313" key="1">
    <source>
        <dbReference type="EMBL" id="KAG0726369.1"/>
    </source>
</evidence>
<organism evidence="1 2">
    <name type="scientific">Chionoecetes opilio</name>
    <name type="common">Atlantic snow crab</name>
    <name type="synonym">Cancer opilio</name>
    <dbReference type="NCBI Taxonomy" id="41210"/>
    <lineage>
        <taxon>Eukaryota</taxon>
        <taxon>Metazoa</taxon>
        <taxon>Ecdysozoa</taxon>
        <taxon>Arthropoda</taxon>
        <taxon>Crustacea</taxon>
        <taxon>Multicrustacea</taxon>
        <taxon>Malacostraca</taxon>
        <taxon>Eumalacostraca</taxon>
        <taxon>Eucarida</taxon>
        <taxon>Decapoda</taxon>
        <taxon>Pleocyemata</taxon>
        <taxon>Brachyura</taxon>
        <taxon>Eubrachyura</taxon>
        <taxon>Majoidea</taxon>
        <taxon>Majidae</taxon>
        <taxon>Chionoecetes</taxon>
    </lineage>
</organism>
<sequence length="171" mass="19462">MYNIRCKTPWTKQDTAIAVSVWRRVFPRLIIYTCWCLPLHTRQTIRVWQLAAVKLTFSLPLPWRLYTQPLTGVQQAAVCPVIAAATPCLYNIVTRLLYTKELPRVPYCFRSCRRASIPVTLPATQPRIIQDTALSRRLPGHTNYNTQAETGGPPSLQCCQGRCLVCLQSQC</sequence>
<gene>
    <name evidence="1" type="ORF">GWK47_036739</name>
</gene>
<dbReference type="EMBL" id="JACEEZ010004503">
    <property type="protein sequence ID" value="KAG0726369.1"/>
    <property type="molecule type" value="Genomic_DNA"/>
</dbReference>
<accession>A0A8J4YM93</accession>
<reference evidence="1" key="1">
    <citation type="submission" date="2020-07" db="EMBL/GenBank/DDBJ databases">
        <title>The High-quality genome of the commercially important snow crab, Chionoecetes opilio.</title>
        <authorList>
            <person name="Jeong J.-H."/>
            <person name="Ryu S."/>
        </authorList>
    </citation>
    <scope>NUCLEOTIDE SEQUENCE</scope>
    <source>
        <strain evidence="1">MADBK_172401_WGS</strain>
        <tissue evidence="1">Digestive gland</tissue>
    </source>
</reference>
<comment type="caution">
    <text evidence="1">The sequence shown here is derived from an EMBL/GenBank/DDBJ whole genome shotgun (WGS) entry which is preliminary data.</text>
</comment>
<name>A0A8J4YM93_CHIOP</name>
<protein>
    <submittedName>
        <fullName evidence="1">Uncharacterized protein</fullName>
    </submittedName>
</protein>